<evidence type="ECO:0000313" key="2">
    <source>
        <dbReference type="Proteomes" id="UP001157502"/>
    </source>
</evidence>
<keyword evidence="2" id="KW-1185">Reference proteome</keyword>
<dbReference type="Proteomes" id="UP001157502">
    <property type="component" value="Chromosome 24"/>
</dbReference>
<protein>
    <submittedName>
        <fullName evidence="1">Uncharacterized protein</fullName>
    </submittedName>
</protein>
<dbReference type="EMBL" id="CM055751">
    <property type="protein sequence ID" value="KAJ7993083.1"/>
    <property type="molecule type" value="Genomic_DNA"/>
</dbReference>
<proteinExistence type="predicted"/>
<comment type="caution">
    <text evidence="1">The sequence shown here is derived from an EMBL/GenBank/DDBJ whole genome shotgun (WGS) entry which is preliminary data.</text>
</comment>
<gene>
    <name evidence="1" type="ORF">DPEC_G00268750</name>
</gene>
<sequence>MLVQPLRGGGCTFSMTERLRLTVAWANEVPSPMSPRLLIGCRSEKGCRYQQSASQPVGFIREGTGIGERGSEWETAGGKRTSVYSVKQCGSFSRSPRRRNLPD</sequence>
<accession>A0ACC2FNQ1</accession>
<reference evidence="1" key="1">
    <citation type="submission" date="2021-05" db="EMBL/GenBank/DDBJ databases">
        <authorList>
            <person name="Pan Q."/>
            <person name="Jouanno E."/>
            <person name="Zahm M."/>
            <person name="Klopp C."/>
            <person name="Cabau C."/>
            <person name="Louis A."/>
            <person name="Berthelot C."/>
            <person name="Parey E."/>
            <person name="Roest Crollius H."/>
            <person name="Montfort J."/>
            <person name="Robinson-Rechavi M."/>
            <person name="Bouchez O."/>
            <person name="Lampietro C."/>
            <person name="Lopez Roques C."/>
            <person name="Donnadieu C."/>
            <person name="Postlethwait J."/>
            <person name="Bobe J."/>
            <person name="Dillon D."/>
            <person name="Chandos A."/>
            <person name="von Hippel F."/>
            <person name="Guiguen Y."/>
        </authorList>
    </citation>
    <scope>NUCLEOTIDE SEQUENCE</scope>
    <source>
        <strain evidence="1">YG-Jan2019</strain>
    </source>
</reference>
<evidence type="ECO:0000313" key="1">
    <source>
        <dbReference type="EMBL" id="KAJ7993083.1"/>
    </source>
</evidence>
<organism evidence="1 2">
    <name type="scientific">Dallia pectoralis</name>
    <name type="common">Alaska blackfish</name>
    <dbReference type="NCBI Taxonomy" id="75939"/>
    <lineage>
        <taxon>Eukaryota</taxon>
        <taxon>Metazoa</taxon>
        <taxon>Chordata</taxon>
        <taxon>Craniata</taxon>
        <taxon>Vertebrata</taxon>
        <taxon>Euteleostomi</taxon>
        <taxon>Actinopterygii</taxon>
        <taxon>Neopterygii</taxon>
        <taxon>Teleostei</taxon>
        <taxon>Protacanthopterygii</taxon>
        <taxon>Esociformes</taxon>
        <taxon>Umbridae</taxon>
        <taxon>Dallia</taxon>
    </lineage>
</organism>
<name>A0ACC2FNQ1_DALPE</name>